<proteinExistence type="predicted"/>
<protein>
    <recommendedName>
        <fullName evidence="4">PXPV repeat-containing protein</fullName>
    </recommendedName>
</protein>
<name>A0A1B2EC53_9HYPH</name>
<dbReference type="RefSeq" id="WP_099508446.1">
    <property type="nucleotide sequence ID" value="NZ_CP016616.1"/>
</dbReference>
<feature type="transmembrane region" description="Helical" evidence="1">
    <location>
        <begin position="30"/>
        <end position="52"/>
    </location>
</feature>
<gene>
    <name evidence="3" type="ORF">BB934_03790</name>
</gene>
<keyword evidence="1" id="KW-1133">Transmembrane helix</keyword>
<dbReference type="KEGG" id="moc:BB934_03790"/>
<feature type="signal peptide" evidence="2">
    <location>
        <begin position="1"/>
        <end position="22"/>
    </location>
</feature>
<feature type="chain" id="PRO_5008535966" description="PXPV repeat-containing protein" evidence="2">
    <location>
        <begin position="23"/>
        <end position="127"/>
    </location>
</feature>
<evidence type="ECO:0000256" key="1">
    <source>
        <dbReference type="SAM" id="Phobius"/>
    </source>
</evidence>
<evidence type="ECO:0008006" key="4">
    <source>
        <dbReference type="Google" id="ProtNLM"/>
    </source>
</evidence>
<dbReference type="AlphaFoldDB" id="A0A1B2EC53"/>
<dbReference type="EMBL" id="CP016616">
    <property type="protein sequence ID" value="ANY77452.1"/>
    <property type="molecule type" value="Genomic_DNA"/>
</dbReference>
<evidence type="ECO:0000313" key="3">
    <source>
        <dbReference type="EMBL" id="ANY77452.1"/>
    </source>
</evidence>
<keyword evidence="2" id="KW-0732">Signal</keyword>
<sequence length="127" mass="13731">MRKVAILAAAGVLALGSFSASDAEARSRRGAGTAVAAGVVGLAAGAIVAGAASQAYAAPGAYGYAAPVTAYRYGYDDGYYARPVYRERRVVRYYEEPRPVYRPRRVVRTYDYGYDRPYYGPGYYGGW</sequence>
<accession>A0A1B2EC53</accession>
<keyword evidence="1" id="KW-0812">Transmembrane</keyword>
<evidence type="ECO:0000256" key="2">
    <source>
        <dbReference type="SAM" id="SignalP"/>
    </source>
</evidence>
<reference evidence="3" key="1">
    <citation type="submission" date="2016-07" db="EMBL/GenBank/DDBJ databases">
        <title>Microvirga ossetica sp. nov. a new species of rhizobia isolated from root nodules of the legume species Vicia alpestris Steven originated from North Ossetia region in the Caucasus.</title>
        <authorList>
            <person name="Safronova V.I."/>
            <person name="Kuznetsova I.G."/>
            <person name="Sazanova A.L."/>
            <person name="Belimov A."/>
            <person name="Andronov E."/>
            <person name="Osledkin Y.S."/>
            <person name="Onishchuk O.P."/>
            <person name="Kurchak O.N."/>
            <person name="Shaposhnikov A.I."/>
            <person name="Willems A."/>
            <person name="Tikhonovich I.A."/>
        </authorList>
    </citation>
    <scope>NUCLEOTIDE SEQUENCE [LARGE SCALE GENOMIC DNA]</scope>
    <source>
        <strain evidence="3">V5/3M</strain>
    </source>
</reference>
<keyword evidence="1" id="KW-0472">Membrane</keyword>
<organism evidence="3">
    <name type="scientific">Microvirga ossetica</name>
    <dbReference type="NCBI Taxonomy" id="1882682"/>
    <lineage>
        <taxon>Bacteria</taxon>
        <taxon>Pseudomonadati</taxon>
        <taxon>Pseudomonadota</taxon>
        <taxon>Alphaproteobacteria</taxon>
        <taxon>Hyphomicrobiales</taxon>
        <taxon>Methylobacteriaceae</taxon>
        <taxon>Microvirga</taxon>
    </lineage>
</organism>